<sequence>MHEDRIKWRLERITKKLTLTEIANHINKSVSYICGHENGRLNLSEEQYSKYVNYIASHDNR</sequence>
<evidence type="ECO:0000313" key="1">
    <source>
        <dbReference type="EMBL" id="GIP52204.1"/>
    </source>
</evidence>
<dbReference type="InterPro" id="IPR010982">
    <property type="entry name" value="Lambda_DNA-bd_dom_sf"/>
</dbReference>
<gene>
    <name evidence="1" type="ORF">J42TS3_12390</name>
</gene>
<dbReference type="EMBL" id="BOSL01000003">
    <property type="protein sequence ID" value="GIP52204.1"/>
    <property type="molecule type" value="Genomic_DNA"/>
</dbReference>
<keyword evidence="2" id="KW-1185">Reference proteome</keyword>
<dbReference type="InterPro" id="IPR001387">
    <property type="entry name" value="Cro/C1-type_HTH"/>
</dbReference>
<evidence type="ECO:0008006" key="3">
    <source>
        <dbReference type="Google" id="ProtNLM"/>
    </source>
</evidence>
<dbReference type="SUPFAM" id="SSF47413">
    <property type="entry name" value="lambda repressor-like DNA-binding domains"/>
    <property type="match status" value="1"/>
</dbReference>
<dbReference type="CDD" id="cd00093">
    <property type="entry name" value="HTH_XRE"/>
    <property type="match status" value="1"/>
</dbReference>
<evidence type="ECO:0000313" key="2">
    <source>
        <dbReference type="Proteomes" id="UP000679992"/>
    </source>
</evidence>
<name>A0ABQ4M891_9BACL</name>
<protein>
    <recommendedName>
        <fullName evidence="3">HTH cro/C1-type domain-containing protein</fullName>
    </recommendedName>
</protein>
<accession>A0ABQ4M891</accession>
<dbReference type="Proteomes" id="UP000679992">
    <property type="component" value="Unassembled WGS sequence"/>
</dbReference>
<comment type="caution">
    <text evidence="1">The sequence shown here is derived from an EMBL/GenBank/DDBJ whole genome shotgun (WGS) entry which is preliminary data.</text>
</comment>
<organism evidence="1 2">
    <name type="scientific">Paenibacillus vini</name>
    <dbReference type="NCBI Taxonomy" id="1476024"/>
    <lineage>
        <taxon>Bacteria</taxon>
        <taxon>Bacillati</taxon>
        <taxon>Bacillota</taxon>
        <taxon>Bacilli</taxon>
        <taxon>Bacillales</taxon>
        <taxon>Paenibacillaceae</taxon>
        <taxon>Paenibacillus</taxon>
    </lineage>
</organism>
<proteinExistence type="predicted"/>
<reference evidence="1 2" key="1">
    <citation type="submission" date="2021-03" db="EMBL/GenBank/DDBJ databases">
        <title>Antimicrobial resistance genes in bacteria isolated from Japanese honey, and their potential for conferring macrolide and lincosamide resistance in the American foulbrood pathogen Paenibacillus larvae.</title>
        <authorList>
            <person name="Okamoto M."/>
            <person name="Kumagai M."/>
            <person name="Kanamori H."/>
            <person name="Takamatsu D."/>
        </authorList>
    </citation>
    <scope>NUCLEOTIDE SEQUENCE [LARGE SCALE GENOMIC DNA]</scope>
    <source>
        <strain evidence="1 2">J42TS3</strain>
    </source>
</reference>